<evidence type="ECO:0000313" key="2">
    <source>
        <dbReference type="Proteomes" id="UP001596011"/>
    </source>
</evidence>
<reference evidence="2" key="1">
    <citation type="journal article" date="2019" name="Int. J. Syst. Evol. Microbiol.">
        <title>The Global Catalogue of Microorganisms (GCM) 10K type strain sequencing project: providing services to taxonomists for standard genome sequencing and annotation.</title>
        <authorList>
            <consortium name="The Broad Institute Genomics Platform"/>
            <consortium name="The Broad Institute Genome Sequencing Center for Infectious Disease"/>
            <person name="Wu L."/>
            <person name="Ma J."/>
        </authorList>
    </citation>
    <scope>NUCLEOTIDE SEQUENCE [LARGE SCALE GENOMIC DNA]</scope>
    <source>
        <strain evidence="2">CCUG 42722</strain>
    </source>
</reference>
<name>A0ABV9H9A6_9MICO</name>
<evidence type="ECO:0000313" key="1">
    <source>
        <dbReference type="EMBL" id="MFC4626873.1"/>
    </source>
</evidence>
<organism evidence="1 2">
    <name type="scientific">Promicromonospora alba</name>
    <dbReference type="NCBI Taxonomy" id="1616110"/>
    <lineage>
        <taxon>Bacteria</taxon>
        <taxon>Bacillati</taxon>
        <taxon>Actinomycetota</taxon>
        <taxon>Actinomycetes</taxon>
        <taxon>Micrococcales</taxon>
        <taxon>Promicromonosporaceae</taxon>
        <taxon>Promicromonospora</taxon>
    </lineage>
</organism>
<comment type="caution">
    <text evidence="1">The sequence shown here is derived from an EMBL/GenBank/DDBJ whole genome shotgun (WGS) entry which is preliminary data.</text>
</comment>
<dbReference type="RefSeq" id="WP_377131400.1">
    <property type="nucleotide sequence ID" value="NZ_JBHSFI010000001.1"/>
</dbReference>
<proteinExistence type="predicted"/>
<protein>
    <submittedName>
        <fullName evidence="1">Uncharacterized protein</fullName>
    </submittedName>
</protein>
<keyword evidence="2" id="KW-1185">Reference proteome</keyword>
<sequence length="430" mass="46758">MESEETTESAPTESALKHASGLYARLLEYATSPPFGERTAANFRRVTTMTEQYDGGKLCGHHHAGRAQALATAQIVFDAPPLGMRLIDRYADWSADLTDRDRRLLDTWRTGGVHAVFEIVRRAGGGVRVRCLGDDLEYTLHVDPEAPLPRTDLRTGRFLAGQALPVGELWMLVGAVELYAQGERNAMLGLQAEFVRGAPALPFRNPAILERAHVALAAQHQEFLRLFGGQGVARVGSRLVEDLDQFWESSGIWETWWPSLPLERDLCDLREALDQGPPDGGTWFPVHHPVQGLRILGAGYGMLADLHGSTSPISPATVRQVAELLDTGDVPDFALRDLAEQHPVRAGEIYRAALGRPGFTWAQEGAAWLRDRTGDVPARPALVWMPGGARPAGSGKPDRAIAVPRPLVVTFPPVPTPSGTAPSGMTPAEH</sequence>
<dbReference type="Proteomes" id="UP001596011">
    <property type="component" value="Unassembled WGS sequence"/>
</dbReference>
<dbReference type="EMBL" id="JBHSFI010000001">
    <property type="protein sequence ID" value="MFC4626873.1"/>
    <property type="molecule type" value="Genomic_DNA"/>
</dbReference>
<gene>
    <name evidence="1" type="ORF">ACFO6V_01425</name>
</gene>
<accession>A0ABV9H9A6</accession>